<accession>A0ABP0MYW3</accession>
<dbReference type="InterPro" id="IPR044880">
    <property type="entry name" value="NCX_ion-bd_dom_sf"/>
</dbReference>
<dbReference type="InterPro" id="IPR004713">
    <property type="entry name" value="CaH_exchang"/>
</dbReference>
<dbReference type="Pfam" id="PF01699">
    <property type="entry name" value="Na_Ca_ex"/>
    <property type="match status" value="2"/>
</dbReference>
<keyword evidence="2" id="KW-1185">Reference proteome</keyword>
<comment type="caution">
    <text evidence="1">The sequence shown here is derived from an EMBL/GenBank/DDBJ whole genome shotgun (WGS) entry which is preliminary data.</text>
</comment>
<dbReference type="NCBIfam" id="TIGR00378">
    <property type="entry name" value="cax"/>
    <property type="match status" value="1"/>
</dbReference>
<name>A0ABP0MYW3_9DINO</name>
<dbReference type="InterPro" id="IPR004798">
    <property type="entry name" value="CAX-like"/>
</dbReference>
<gene>
    <name evidence="1" type="ORF">SCF082_LOCUS30185</name>
</gene>
<dbReference type="EMBL" id="CAXAMM010024747">
    <property type="protein sequence ID" value="CAK9055924.1"/>
    <property type="molecule type" value="Genomic_DNA"/>
</dbReference>
<dbReference type="PANTHER" id="PTHR31503:SF22">
    <property type="entry name" value="VACUOLAR CALCIUM ION TRANSPORTER"/>
    <property type="match status" value="1"/>
</dbReference>
<proteinExistence type="predicted"/>
<sequence length="412" mass="44016">MPPAAEQPHGCARECSGIATVLCSWINILLIFVPLGIYSHMKEWSAAARFSCNFVAIVPLAAILGASTECLAAHTGQMIGGLLNATFGNAVEMIVTVNAIKAGLVTVVQGSLLGSILSNMLLVLGMSFFAAGVVEKESRFSAKGASANMTCLTLGSIALALPTIYNCMEDTPTADVLSISRISSAVIAGVYVLFLIFQLFTHAHLFAAEGVLDQDLERLYQPKGRFWQVSTERTLLNFRPVPEIVTFYAWEVLMSACSSILLLLGATITVAICSEFLVDSIEGVTEEYGLPGAFIGVILLPIVGNAAEHATAVTVAAKGKMDLALGVAVGSSTQIALLVVPFSVIVGWVFDVPMSLDFRIFDTAVMILSVFITHTTLQDGHSNWLEGSILIAIYILIAIICWYIPDTHEGRH</sequence>
<dbReference type="InterPro" id="IPR004837">
    <property type="entry name" value="NaCa_Exmemb"/>
</dbReference>
<dbReference type="PANTHER" id="PTHR31503">
    <property type="entry name" value="VACUOLAR CALCIUM ION TRANSPORTER"/>
    <property type="match status" value="1"/>
</dbReference>
<organism evidence="1 2">
    <name type="scientific">Durusdinium trenchii</name>
    <dbReference type="NCBI Taxonomy" id="1381693"/>
    <lineage>
        <taxon>Eukaryota</taxon>
        <taxon>Sar</taxon>
        <taxon>Alveolata</taxon>
        <taxon>Dinophyceae</taxon>
        <taxon>Suessiales</taxon>
        <taxon>Symbiodiniaceae</taxon>
        <taxon>Durusdinium</taxon>
    </lineage>
</organism>
<dbReference type="Proteomes" id="UP001642464">
    <property type="component" value="Unassembled WGS sequence"/>
</dbReference>
<reference evidence="1 2" key="1">
    <citation type="submission" date="2024-02" db="EMBL/GenBank/DDBJ databases">
        <authorList>
            <person name="Chen Y."/>
            <person name="Shah S."/>
            <person name="Dougan E. K."/>
            <person name="Thang M."/>
            <person name="Chan C."/>
        </authorList>
    </citation>
    <scope>NUCLEOTIDE SEQUENCE [LARGE SCALE GENOMIC DNA]</scope>
</reference>
<dbReference type="Gene3D" id="1.20.1420.30">
    <property type="entry name" value="NCX, central ion-binding region"/>
    <property type="match status" value="2"/>
</dbReference>
<evidence type="ECO:0000313" key="2">
    <source>
        <dbReference type="Proteomes" id="UP001642464"/>
    </source>
</evidence>
<evidence type="ECO:0000313" key="1">
    <source>
        <dbReference type="EMBL" id="CAK9055924.1"/>
    </source>
</evidence>
<protein>
    <submittedName>
        <fullName evidence="1">Vacuolar calcium ion transporter (High copy number undoes manganese protein 1) (Manganese resistance 1 protein) (Vacuolar Ca(2+)/H(+) exchanger)</fullName>
    </submittedName>
</protein>